<dbReference type="Proteomes" id="UP000031737">
    <property type="component" value="Unassembled WGS sequence"/>
</dbReference>
<dbReference type="AlphaFoldDB" id="A0A061J7M1"/>
<feature type="region of interest" description="Disordered" evidence="1">
    <location>
        <begin position="85"/>
        <end position="107"/>
    </location>
</feature>
<evidence type="ECO:0000313" key="2">
    <source>
        <dbReference type="EMBL" id="ESL10884.1"/>
    </source>
</evidence>
<dbReference type="VEuPathDB" id="TriTrypDB:TRSC58_01375"/>
<feature type="compositionally biased region" description="Basic and acidic residues" evidence="1">
    <location>
        <begin position="90"/>
        <end position="106"/>
    </location>
</feature>
<dbReference type="EMBL" id="AUPL01001375">
    <property type="protein sequence ID" value="ESL10884.1"/>
    <property type="molecule type" value="Genomic_DNA"/>
</dbReference>
<accession>A0A061J7M1</accession>
<sequence length="337" mass="38247">MIVWNKCSYCWSFSDCVLYINKIFVLTAPSFTFGVMLCLSLFDLTLCVSAAAGGKAKGTGEAGMLDGASSSRNTAFLASKGHYAPAQEADEARRRRMEEERRRRQQELQVQQEIEWKSFQDARERCRKDAHLSATMDKIQFRGALHSNYSKLCKAHEEEMQAYSTRIEAEEARRSVRLAPAYGNTQVKASRLAGTGLYAGPARLRVMTSCLEEDGHNAATENKRQLVGWKLREKQKELDTRSLASYRNVVDAQLMGQRRSGEERRAVEANLQHKASEMAVSHYNDRRALYLPLLSTRSSKTQQLRVSRGTQLKQRVNGDHYYVPSLCNLYGNLLEQE</sequence>
<name>A0A061J7M1_TRYRA</name>
<gene>
    <name evidence="2" type="ORF">TRSC58_01375</name>
</gene>
<evidence type="ECO:0000256" key="1">
    <source>
        <dbReference type="SAM" id="MobiDB-lite"/>
    </source>
</evidence>
<organism evidence="2 3">
    <name type="scientific">Trypanosoma rangeli SC58</name>
    <dbReference type="NCBI Taxonomy" id="429131"/>
    <lineage>
        <taxon>Eukaryota</taxon>
        <taxon>Discoba</taxon>
        <taxon>Euglenozoa</taxon>
        <taxon>Kinetoplastea</taxon>
        <taxon>Metakinetoplastina</taxon>
        <taxon>Trypanosomatida</taxon>
        <taxon>Trypanosomatidae</taxon>
        <taxon>Trypanosoma</taxon>
        <taxon>Herpetosoma</taxon>
    </lineage>
</organism>
<keyword evidence="3" id="KW-1185">Reference proteome</keyword>
<reference evidence="2 3" key="1">
    <citation type="submission" date="2013-07" db="EMBL/GenBank/DDBJ databases">
        <authorList>
            <person name="Stoco P.H."/>
            <person name="Wagner G."/>
            <person name="Gerber A."/>
            <person name="Zaha A."/>
            <person name="Thompson C."/>
            <person name="Bartholomeu D.C."/>
            <person name="Luckemeyer D.D."/>
            <person name="Bahia D."/>
            <person name="Loreto E."/>
            <person name="Prestes E.B."/>
            <person name="Lima F.M."/>
            <person name="Rodrigues-Luiz G."/>
            <person name="Vallejo G.A."/>
            <person name="Filho J.F."/>
            <person name="Monteiro K.M."/>
            <person name="Tyler K.M."/>
            <person name="de Almeida L.G."/>
            <person name="Ortiz M.F."/>
            <person name="Siervo M.A."/>
            <person name="de Moraes M.H."/>
            <person name="Cunha O.L."/>
            <person name="Mendonca-Neto R."/>
            <person name="Silva R."/>
            <person name="Teixeira S.M."/>
            <person name="Murta S.M."/>
            <person name="Sincero T.C."/>
            <person name="Mendes T.A."/>
            <person name="Urmenyi T.P."/>
            <person name="Silva V.G."/>
            <person name="da Rocha W.D."/>
            <person name="Andersson B."/>
            <person name="Romanha A.J."/>
            <person name="Steindel M."/>
            <person name="de Vasconcelos A.T."/>
            <person name="Grisard E.C."/>
        </authorList>
    </citation>
    <scope>NUCLEOTIDE SEQUENCE [LARGE SCALE GENOMIC DNA]</scope>
    <source>
        <strain evidence="2 3">SC58</strain>
    </source>
</reference>
<comment type="caution">
    <text evidence="2">The sequence shown here is derived from an EMBL/GenBank/DDBJ whole genome shotgun (WGS) entry which is preliminary data.</text>
</comment>
<dbReference type="OrthoDB" id="265358at2759"/>
<evidence type="ECO:0000313" key="3">
    <source>
        <dbReference type="Proteomes" id="UP000031737"/>
    </source>
</evidence>
<proteinExistence type="predicted"/>
<protein>
    <submittedName>
        <fullName evidence="2">Uncharacterized protein</fullName>
    </submittedName>
</protein>